<dbReference type="Proteomes" id="UP000003656">
    <property type="component" value="Unassembled WGS sequence"/>
</dbReference>
<protein>
    <submittedName>
        <fullName evidence="1">Uncharacterized protein</fullName>
    </submittedName>
</protein>
<dbReference type="EMBL" id="ABXB03000009">
    <property type="protein sequence ID" value="EFA22051.1"/>
    <property type="molecule type" value="Genomic_DNA"/>
</dbReference>
<dbReference type="AlphaFoldDB" id="D1NX38"/>
<dbReference type="PROSITE" id="PS51257">
    <property type="entry name" value="PROKAR_LIPOPROTEIN"/>
    <property type="match status" value="1"/>
</dbReference>
<accession>D1NX38</accession>
<evidence type="ECO:0000313" key="1">
    <source>
        <dbReference type="EMBL" id="EFA22051.1"/>
    </source>
</evidence>
<dbReference type="STRING" id="561180.BIFGAL_04446"/>
<evidence type="ECO:0000313" key="2">
    <source>
        <dbReference type="Proteomes" id="UP000003656"/>
    </source>
</evidence>
<organism evidence="1 2">
    <name type="scientific">Bifidobacterium gallicum DSM 20093 = LMG 11596</name>
    <dbReference type="NCBI Taxonomy" id="561180"/>
    <lineage>
        <taxon>Bacteria</taxon>
        <taxon>Bacillati</taxon>
        <taxon>Actinomycetota</taxon>
        <taxon>Actinomycetes</taxon>
        <taxon>Bifidobacteriales</taxon>
        <taxon>Bifidobacteriaceae</taxon>
        <taxon>Bifidobacterium</taxon>
    </lineage>
</organism>
<reference evidence="1 2" key="1">
    <citation type="submission" date="2009-11" db="EMBL/GenBank/DDBJ databases">
        <authorList>
            <person name="Weinstock G."/>
            <person name="Sodergren E."/>
            <person name="Clifton S."/>
            <person name="Fulton L."/>
            <person name="Fulton B."/>
            <person name="Courtney L."/>
            <person name="Fronick C."/>
            <person name="Harrison M."/>
            <person name="Strong C."/>
            <person name="Farmer C."/>
            <person name="Delahaunty K."/>
            <person name="Markovic C."/>
            <person name="Hall O."/>
            <person name="Minx P."/>
            <person name="Tomlinson C."/>
            <person name="Mitreva M."/>
            <person name="Nelson J."/>
            <person name="Hou S."/>
            <person name="Wollam A."/>
            <person name="Pepin K.H."/>
            <person name="Johnson M."/>
            <person name="Bhonagiri V."/>
            <person name="Nash W.E."/>
            <person name="Warren W."/>
            <person name="Chinwalla A."/>
            <person name="Mardis E.R."/>
            <person name="Wilson R.K."/>
        </authorList>
    </citation>
    <scope>NUCLEOTIDE SEQUENCE [LARGE SCALE GENOMIC DNA]</scope>
    <source>
        <strain evidence="1 2">DSM 20093</strain>
    </source>
</reference>
<proteinExistence type="predicted"/>
<name>D1NX38_9BIFI</name>
<comment type="caution">
    <text evidence="1">The sequence shown here is derived from an EMBL/GenBank/DDBJ whole genome shotgun (WGS) entry which is preliminary data.</text>
</comment>
<gene>
    <name evidence="1" type="ORF">BIFGAL_04446</name>
</gene>
<sequence length="62" mass="6811">MFLACVRAYAWAWGALACRGLVGREARGYDGCIEHLFELLVPMPGPVVGRVVGWPGKRHTRG</sequence>